<keyword evidence="3 5" id="KW-0269">Exonuclease</keyword>
<dbReference type="Pfam" id="PF00929">
    <property type="entry name" value="RNase_T"/>
    <property type="match status" value="1"/>
</dbReference>
<feature type="domain" description="Exonuclease" evidence="4">
    <location>
        <begin position="8"/>
        <end position="188"/>
    </location>
</feature>
<dbReference type="PANTHER" id="PTHR23044:SF61">
    <property type="entry name" value="3'-5' EXORIBONUCLEASE 1-RELATED"/>
    <property type="match status" value="1"/>
</dbReference>
<organism evidence="5 6">
    <name type="scientific">Anabaena azotica FACHB-119</name>
    <dbReference type="NCBI Taxonomy" id="947527"/>
    <lineage>
        <taxon>Bacteria</taxon>
        <taxon>Bacillati</taxon>
        <taxon>Cyanobacteriota</taxon>
        <taxon>Cyanophyceae</taxon>
        <taxon>Nostocales</taxon>
        <taxon>Nostocaceae</taxon>
        <taxon>Anabaena</taxon>
        <taxon>Anabaena azotica</taxon>
    </lineage>
</organism>
<keyword evidence="6" id="KW-1185">Reference proteome</keyword>
<sequence>MQPKQKSYFLIVDLEATCSDDGSIPRQEMEIIEIGAVMLNRKTWEIDSEFQQFIQPVRHPRLTKFCTELTSISQQDVDQAPQFSEAMSRFQDWIYPLFNNHIFCSWGNYDKNQFMQDCQFHNVPYPFSSQHINIKQEFSEYLGVSKKFGMAQALNHLGMELIGTHHRGIDDARNIAIIYKYMKTQKLNKLKNF</sequence>
<dbReference type="SMART" id="SM00479">
    <property type="entry name" value="EXOIII"/>
    <property type="match status" value="1"/>
</dbReference>
<evidence type="ECO:0000313" key="5">
    <source>
        <dbReference type="EMBL" id="MBD2499363.1"/>
    </source>
</evidence>
<evidence type="ECO:0000256" key="3">
    <source>
        <dbReference type="ARBA" id="ARBA00022839"/>
    </source>
</evidence>
<name>A0ABR8CYX5_9NOST</name>
<dbReference type="Gene3D" id="3.30.420.10">
    <property type="entry name" value="Ribonuclease H-like superfamily/Ribonuclease H"/>
    <property type="match status" value="1"/>
</dbReference>
<dbReference type="InterPro" id="IPR047201">
    <property type="entry name" value="ERI-1_3'hExo-like"/>
</dbReference>
<evidence type="ECO:0000313" key="6">
    <source>
        <dbReference type="Proteomes" id="UP000661112"/>
    </source>
</evidence>
<dbReference type="CDD" id="cd06133">
    <property type="entry name" value="ERI-1_3'hExo_like"/>
    <property type="match status" value="1"/>
</dbReference>
<dbReference type="PANTHER" id="PTHR23044">
    <property type="entry name" value="3'-5' EXONUCLEASE ERI1-RELATED"/>
    <property type="match status" value="1"/>
</dbReference>
<keyword evidence="2" id="KW-0378">Hydrolase</keyword>
<evidence type="ECO:0000259" key="4">
    <source>
        <dbReference type="SMART" id="SM00479"/>
    </source>
</evidence>
<dbReference type="InterPro" id="IPR013520">
    <property type="entry name" value="Ribonucl_H"/>
</dbReference>
<dbReference type="GO" id="GO:0004527">
    <property type="term" value="F:exonuclease activity"/>
    <property type="evidence" value="ECO:0007669"/>
    <property type="project" value="UniProtKB-KW"/>
</dbReference>
<gene>
    <name evidence="5" type="ORF">H6G83_01815</name>
</gene>
<dbReference type="Proteomes" id="UP000661112">
    <property type="component" value="Unassembled WGS sequence"/>
</dbReference>
<dbReference type="InterPro" id="IPR036397">
    <property type="entry name" value="RNaseH_sf"/>
</dbReference>
<comment type="caution">
    <text evidence="5">The sequence shown here is derived from an EMBL/GenBank/DDBJ whole genome shotgun (WGS) entry which is preliminary data.</text>
</comment>
<dbReference type="InterPro" id="IPR051274">
    <property type="entry name" value="3-5_Exoribonuclease"/>
</dbReference>
<dbReference type="RefSeq" id="WP_190466081.1">
    <property type="nucleotide sequence ID" value="NZ_JACJSG010000002.1"/>
</dbReference>
<accession>A0ABR8CYX5</accession>
<keyword evidence="1" id="KW-0540">Nuclease</keyword>
<evidence type="ECO:0000256" key="1">
    <source>
        <dbReference type="ARBA" id="ARBA00022722"/>
    </source>
</evidence>
<proteinExistence type="predicted"/>
<dbReference type="InterPro" id="IPR012337">
    <property type="entry name" value="RNaseH-like_sf"/>
</dbReference>
<reference evidence="5 6" key="1">
    <citation type="journal article" date="2020" name="ISME J.">
        <title>Comparative genomics reveals insights into cyanobacterial evolution and habitat adaptation.</title>
        <authorList>
            <person name="Chen M.Y."/>
            <person name="Teng W.K."/>
            <person name="Zhao L."/>
            <person name="Hu C.X."/>
            <person name="Zhou Y.K."/>
            <person name="Han B.P."/>
            <person name="Song L.R."/>
            <person name="Shu W.S."/>
        </authorList>
    </citation>
    <scope>NUCLEOTIDE SEQUENCE [LARGE SCALE GENOMIC DNA]</scope>
    <source>
        <strain evidence="5 6">FACHB-119</strain>
    </source>
</reference>
<evidence type="ECO:0000256" key="2">
    <source>
        <dbReference type="ARBA" id="ARBA00022801"/>
    </source>
</evidence>
<protein>
    <submittedName>
        <fullName evidence="5">Exonuclease domain-containing protein</fullName>
    </submittedName>
</protein>
<dbReference type="EMBL" id="JACJSG010000002">
    <property type="protein sequence ID" value="MBD2499363.1"/>
    <property type="molecule type" value="Genomic_DNA"/>
</dbReference>
<dbReference type="SUPFAM" id="SSF53098">
    <property type="entry name" value="Ribonuclease H-like"/>
    <property type="match status" value="1"/>
</dbReference>